<evidence type="ECO:0000313" key="3">
    <source>
        <dbReference type="Proteomes" id="UP001140562"/>
    </source>
</evidence>
<dbReference type="AlphaFoldDB" id="A0A9W8X1U4"/>
<dbReference type="EMBL" id="JAPEUV010000026">
    <property type="protein sequence ID" value="KAJ4338873.1"/>
    <property type="molecule type" value="Genomic_DNA"/>
</dbReference>
<dbReference type="PANTHER" id="PTHR47942">
    <property type="entry name" value="TETRATRICOPEPTIDE REPEAT (TPR)-LIKE SUPERFAMILY PROTEIN-RELATED"/>
    <property type="match status" value="1"/>
</dbReference>
<organism evidence="2 3">
    <name type="scientific">Didymella glomerata</name>
    <dbReference type="NCBI Taxonomy" id="749621"/>
    <lineage>
        <taxon>Eukaryota</taxon>
        <taxon>Fungi</taxon>
        <taxon>Dikarya</taxon>
        <taxon>Ascomycota</taxon>
        <taxon>Pezizomycotina</taxon>
        <taxon>Dothideomycetes</taxon>
        <taxon>Pleosporomycetidae</taxon>
        <taxon>Pleosporales</taxon>
        <taxon>Pleosporineae</taxon>
        <taxon>Didymellaceae</taxon>
        <taxon>Didymella</taxon>
    </lineage>
</organism>
<dbReference type="OrthoDB" id="185373at2759"/>
<dbReference type="Proteomes" id="UP001140562">
    <property type="component" value="Unassembled WGS sequence"/>
</dbReference>
<name>A0A9W8X1U4_9PLEO</name>
<dbReference type="InterPro" id="IPR011990">
    <property type="entry name" value="TPR-like_helical_dom_sf"/>
</dbReference>
<keyword evidence="3" id="KW-1185">Reference proteome</keyword>
<comment type="caution">
    <text evidence="2">The sequence shown here is derived from an EMBL/GenBank/DDBJ whole genome shotgun (WGS) entry which is preliminary data.</text>
</comment>
<dbReference type="PANTHER" id="PTHR47942:SF63">
    <property type="entry name" value="PENTATRICOPEPTIDE REPEAT-CONTAINING PROTEIN"/>
    <property type="match status" value="1"/>
</dbReference>
<protein>
    <recommendedName>
        <fullName evidence="4">Complex I intermediate-associated protein 84</fullName>
    </recommendedName>
</protein>
<gene>
    <name evidence="2" type="ORF">N0V87_003558</name>
</gene>
<keyword evidence="1" id="KW-0677">Repeat</keyword>
<dbReference type="Gene3D" id="1.25.40.10">
    <property type="entry name" value="Tetratricopeptide repeat domain"/>
    <property type="match status" value="2"/>
</dbReference>
<evidence type="ECO:0000313" key="2">
    <source>
        <dbReference type="EMBL" id="KAJ4338873.1"/>
    </source>
</evidence>
<evidence type="ECO:0000256" key="1">
    <source>
        <dbReference type="ARBA" id="ARBA00022737"/>
    </source>
</evidence>
<proteinExistence type="predicted"/>
<evidence type="ECO:0008006" key="4">
    <source>
        <dbReference type="Google" id="ProtNLM"/>
    </source>
</evidence>
<reference evidence="2" key="1">
    <citation type="submission" date="2022-10" db="EMBL/GenBank/DDBJ databases">
        <title>Tapping the CABI collections for fungal endophytes: first genome assemblies for Collariella, Neodidymelliopsis, Ascochyta clinopodiicola, Didymella pomorum, Didymosphaeria variabile, Neocosmospora piperis and Neocucurbitaria cava.</title>
        <authorList>
            <person name="Hill R."/>
        </authorList>
    </citation>
    <scope>NUCLEOTIDE SEQUENCE</scope>
    <source>
        <strain evidence="2">IMI 360193</strain>
    </source>
</reference>
<sequence length="829" mass="94762">MPSHLTRVVFRSIIANEPLLYRGCRQRALRPSVITQHGARALPQSQRRTFFGGLFKSQRKIKKMDIPSGLETMSDLSHAQRTSARPPKEKDLAEALKSFFVTKKGPLEDFHIGLAYNTFQYLLEHPQESGAPWFTRQELLALVDVLVDNKRRPETGGTPHVHFGTAVIDHITKMEATEGAVEETGTTPESAELSKEADLHRVIRPKLVKLLCLYGASSKAREIATRHYNSYSQETDLKKKKAIRNIWNRVLSAAVRENNPSNIAETTELFKKSAVPLTDFTQNSIVSHLSERRELDAAKFWYSQPVVEHNTIVVQNTVVVHDTVDKVSSVRRGTYTALLKACALCGDLTFGHEVIANLTKERIPDKKGWDAIFLWSAALGKGVDEIDRMISVMIRRTEEARAPVYPDIDTINLLVEFAMTKQDPYSAERYIAMGEKRGIMPDEQTYTMQMQYRLSAKDIDGAKAAYYNLQGDFKGSEASVAAVNELIQVLCESKHQNYDDIMAVVDDLHERKARFAPETVAKLCILHLRRVEIHDAMDLLQVHAYQYSPEQRAVIARSLRDFTLDGENSTADAWDAYQIMRNVFKETPREDRLQIMNEFFARDRSDMACHVFFHMRNHTAESHQANREVYIAAFTGFARCADAESLELVNNQLKLDFKVDMNTKLRNALMLAHASCGNNKKALEIWREICESKEGPSYNSIAIAFRSCEGMPWGDQHAKSIWARLKEQDIEIDKNIFTAYLSAIARNFLHDEALALVETVEEEYGHKPDFYILSNWYNTTTNIEKQGRVEAWIKERYPEVWKEMEALGHWVTMDGFGYKQYNINRHLKP</sequence>
<accession>A0A9W8X1U4</accession>
<dbReference type="InterPro" id="IPR051222">
    <property type="entry name" value="PPR/CCM1_RNA-binding"/>
</dbReference>